<dbReference type="GO" id="GO:0045039">
    <property type="term" value="P:protein insertion into mitochondrial inner membrane"/>
    <property type="evidence" value="ECO:0007669"/>
    <property type="project" value="InterPro"/>
</dbReference>
<evidence type="ECO:0000256" key="1">
    <source>
        <dbReference type="ARBA" id="ARBA00004141"/>
    </source>
</evidence>
<evidence type="ECO:0000313" key="6">
    <source>
        <dbReference type="Proteomes" id="UP000189703"/>
    </source>
</evidence>
<keyword evidence="4 5" id="KW-0472">Membrane</keyword>
<evidence type="ECO:0000256" key="5">
    <source>
        <dbReference type="SAM" id="Phobius"/>
    </source>
</evidence>
<dbReference type="RefSeq" id="XP_010242662.1">
    <property type="nucleotide sequence ID" value="XM_010244360.2"/>
</dbReference>
<evidence type="ECO:0000256" key="2">
    <source>
        <dbReference type="ARBA" id="ARBA00022692"/>
    </source>
</evidence>
<dbReference type="GO" id="GO:0042721">
    <property type="term" value="C:TIM22 mitochondrial import inner membrane insertion complex"/>
    <property type="evidence" value="ECO:0007669"/>
    <property type="project" value="InterPro"/>
</dbReference>
<comment type="subcellular location">
    <subcellularLocation>
        <location evidence="1">Membrane</location>
        <topology evidence="1">Multi-pass membrane protein</topology>
    </subcellularLocation>
</comment>
<organism evidence="6 7">
    <name type="scientific">Nelumbo nucifera</name>
    <name type="common">Sacred lotus</name>
    <dbReference type="NCBI Taxonomy" id="4432"/>
    <lineage>
        <taxon>Eukaryota</taxon>
        <taxon>Viridiplantae</taxon>
        <taxon>Streptophyta</taxon>
        <taxon>Embryophyta</taxon>
        <taxon>Tracheophyta</taxon>
        <taxon>Spermatophyta</taxon>
        <taxon>Magnoliopsida</taxon>
        <taxon>Proteales</taxon>
        <taxon>Nelumbonaceae</taxon>
        <taxon>Nelumbo</taxon>
    </lineage>
</organism>
<evidence type="ECO:0000256" key="3">
    <source>
        <dbReference type="ARBA" id="ARBA00022989"/>
    </source>
</evidence>
<dbReference type="Proteomes" id="UP000189703">
    <property type="component" value="Unplaced"/>
</dbReference>
<dbReference type="OrthoDB" id="1913277at2759"/>
<accession>A0A1U7YU01</accession>
<keyword evidence="2 5" id="KW-0812">Transmembrane</keyword>
<dbReference type="AlphaFoldDB" id="A0A1U7YU01"/>
<name>A0A1U7YU01_NELNU</name>
<dbReference type="PANTHER" id="PTHR14110:SF10">
    <property type="entry name" value="OS04G0376100 PROTEIN"/>
    <property type="match status" value="1"/>
</dbReference>
<keyword evidence="3 5" id="KW-1133">Transmembrane helix</keyword>
<reference evidence="7" key="1">
    <citation type="submission" date="2025-08" db="UniProtKB">
        <authorList>
            <consortium name="RefSeq"/>
        </authorList>
    </citation>
    <scope>IDENTIFICATION</scope>
</reference>
<dbReference type="PANTHER" id="PTHR14110">
    <property type="entry name" value="MITOCHONDRIAL IMPORT INNER MEMBRANE TRANSLOCASE SUBUNIT TIM22"/>
    <property type="match status" value="1"/>
</dbReference>
<evidence type="ECO:0000313" key="7">
    <source>
        <dbReference type="RefSeq" id="XP_010242662.1"/>
    </source>
</evidence>
<feature type="transmembrane region" description="Helical" evidence="5">
    <location>
        <begin position="20"/>
        <end position="38"/>
    </location>
</feature>
<evidence type="ECO:0000256" key="4">
    <source>
        <dbReference type="ARBA" id="ARBA00023136"/>
    </source>
</evidence>
<sequence length="148" mass="15725">MDLDDKIHKKSSSEGWKERIFVPTVIAGVVGGATGLVSKYRKICGLANISTTYAANFAIVTGCYCGAREFVRASRASEPGDLINSAVGGFGCGALLGRLQDTRSHGLTPRPEIGETMGNATIRSGRRLQAGKGGCNLETWEFGHLYSL</sequence>
<keyword evidence="6" id="KW-1185">Reference proteome</keyword>
<proteinExistence type="predicted"/>
<dbReference type="InterPro" id="IPR039175">
    <property type="entry name" value="TIM22"/>
</dbReference>
<gene>
    <name evidence="7" type="primary">LOC104586955</name>
</gene>
<dbReference type="GeneID" id="104586955"/>
<protein>
    <submittedName>
        <fullName evidence="7">Uncharacterized protein LOC104586955 isoform X2</fullName>
    </submittedName>
</protein>